<dbReference type="OrthoDB" id="8480367at2"/>
<proteinExistence type="predicted"/>
<evidence type="ECO:0000256" key="1">
    <source>
        <dbReference type="SAM" id="MobiDB-lite"/>
    </source>
</evidence>
<organism evidence="2 3">
    <name type="scientific">Knoellia remsis</name>
    <dbReference type="NCBI Taxonomy" id="407159"/>
    <lineage>
        <taxon>Bacteria</taxon>
        <taxon>Bacillati</taxon>
        <taxon>Actinomycetota</taxon>
        <taxon>Actinomycetes</taxon>
        <taxon>Micrococcales</taxon>
        <taxon>Intrasporangiaceae</taxon>
        <taxon>Knoellia</taxon>
    </lineage>
</organism>
<evidence type="ECO:0000313" key="3">
    <source>
        <dbReference type="Proteomes" id="UP000237822"/>
    </source>
</evidence>
<feature type="compositionally biased region" description="Acidic residues" evidence="1">
    <location>
        <begin position="12"/>
        <end position="45"/>
    </location>
</feature>
<feature type="region of interest" description="Disordered" evidence="1">
    <location>
        <begin position="222"/>
        <end position="266"/>
    </location>
</feature>
<protein>
    <submittedName>
        <fullName evidence="2">Uncharacterized protein DUF3710</fullName>
    </submittedName>
</protein>
<dbReference type="Pfam" id="PF12502">
    <property type="entry name" value="DUF3710"/>
    <property type="match status" value="1"/>
</dbReference>
<name>A0A2T0UXM6_9MICO</name>
<comment type="caution">
    <text evidence="2">The sequence shown here is derived from an EMBL/GenBank/DDBJ whole genome shotgun (WGS) entry which is preliminary data.</text>
</comment>
<keyword evidence="3" id="KW-1185">Reference proteome</keyword>
<dbReference type="Proteomes" id="UP000237822">
    <property type="component" value="Unassembled WGS sequence"/>
</dbReference>
<dbReference type="InterPro" id="IPR022183">
    <property type="entry name" value="DUF3710"/>
</dbReference>
<dbReference type="AlphaFoldDB" id="A0A2T0UXM6"/>
<gene>
    <name evidence="2" type="ORF">BCF74_10434</name>
</gene>
<dbReference type="RefSeq" id="WP_106296602.1">
    <property type="nucleotide sequence ID" value="NZ_PVTI01000004.1"/>
</dbReference>
<sequence length="266" mass="28404">MSIFRRRKAEDATDTTEDLSTDVESAEGDATEGDAAIEAEDDDGLDAPADRSNGPYDASEVADDDGRLDLGAIRITGVEGMELRLEIDQEQQHVVAATAVIGESALQLQAFAAPRSGGLWRDIRTEIAEAIEAQGGTADHERGVLGAELRTRMPSAGPDGRTVFAPARFLGVDGPRWFLRGVISGRGAIDDEAAAPLLDVFRETVVVRGSDPMAPRELLQLRLPQEEAAPMPAATDAGDEQATEGTPRSTDDLNPFERGPEITEVR</sequence>
<reference evidence="2 3" key="1">
    <citation type="submission" date="2018-03" db="EMBL/GenBank/DDBJ databases">
        <title>Genomic Encyclopedia of Archaeal and Bacterial Type Strains, Phase II (KMG-II): from individual species to whole genera.</title>
        <authorList>
            <person name="Goeker M."/>
        </authorList>
    </citation>
    <scope>NUCLEOTIDE SEQUENCE [LARGE SCALE GENOMIC DNA]</scope>
    <source>
        <strain evidence="2 3">ATCC BAA-1496</strain>
    </source>
</reference>
<evidence type="ECO:0000313" key="2">
    <source>
        <dbReference type="EMBL" id="PRY62598.1"/>
    </source>
</evidence>
<accession>A0A2T0UXM6</accession>
<dbReference type="EMBL" id="PVTI01000004">
    <property type="protein sequence ID" value="PRY62598.1"/>
    <property type="molecule type" value="Genomic_DNA"/>
</dbReference>
<feature type="region of interest" description="Disordered" evidence="1">
    <location>
        <begin position="1"/>
        <end position="63"/>
    </location>
</feature>